<sequence length="86" mass="9539">MTDGDLEDAKIQLGVWVAAWFQRMRLLFPHYTTMPVPLLIARAGIWTVYYACEHENGISICGPVMIGDILTLASIYNLLASLKAIG</sequence>
<keyword evidence="1" id="KW-0472">Membrane</keyword>
<gene>
    <name evidence="3" type="ORF">B0T25DRAFT_582571</name>
</gene>
<comment type="caution">
    <text evidence="3">The sequence shown here is derived from an EMBL/GenBank/DDBJ whole genome shotgun (WGS) entry which is preliminary data.</text>
</comment>
<reference evidence="3" key="2">
    <citation type="submission" date="2023-06" db="EMBL/GenBank/DDBJ databases">
        <authorList>
            <consortium name="Lawrence Berkeley National Laboratory"/>
            <person name="Haridas S."/>
            <person name="Hensen N."/>
            <person name="Bonometti L."/>
            <person name="Westerberg I."/>
            <person name="Brannstrom I.O."/>
            <person name="Guillou S."/>
            <person name="Cros-Aarteil S."/>
            <person name="Calhoun S."/>
            <person name="Kuo A."/>
            <person name="Mondo S."/>
            <person name="Pangilinan J."/>
            <person name="Riley R."/>
            <person name="Labutti K."/>
            <person name="Andreopoulos B."/>
            <person name="Lipzen A."/>
            <person name="Chen C."/>
            <person name="Yanf M."/>
            <person name="Daum C."/>
            <person name="Ng V."/>
            <person name="Clum A."/>
            <person name="Steindorff A."/>
            <person name="Ohm R."/>
            <person name="Martin F."/>
            <person name="Silar P."/>
            <person name="Natvig D."/>
            <person name="Lalanne C."/>
            <person name="Gautier V."/>
            <person name="Ament-Velasquez S.L."/>
            <person name="Kruys A."/>
            <person name="Hutchinson M.I."/>
            <person name="Powell A.J."/>
            <person name="Barry K."/>
            <person name="Miller A.N."/>
            <person name="Grigoriev I.V."/>
            <person name="Debuchy R."/>
            <person name="Gladieux P."/>
            <person name="Thoren M.H."/>
            <person name="Johannesson H."/>
        </authorList>
    </citation>
    <scope>NUCLEOTIDE SEQUENCE</scope>
    <source>
        <strain evidence="3">CBS 955.72</strain>
    </source>
</reference>
<feature type="transmembrane region" description="Helical" evidence="1">
    <location>
        <begin position="31"/>
        <end position="51"/>
    </location>
</feature>
<keyword evidence="1" id="KW-0812">Transmembrane</keyword>
<protein>
    <recommendedName>
        <fullName evidence="2">PD-(D/E)XK nuclease-like domain-containing protein</fullName>
    </recommendedName>
</protein>
<organism evidence="3 4">
    <name type="scientific">Lasiosphaeria hispida</name>
    <dbReference type="NCBI Taxonomy" id="260671"/>
    <lineage>
        <taxon>Eukaryota</taxon>
        <taxon>Fungi</taxon>
        <taxon>Dikarya</taxon>
        <taxon>Ascomycota</taxon>
        <taxon>Pezizomycotina</taxon>
        <taxon>Sordariomycetes</taxon>
        <taxon>Sordariomycetidae</taxon>
        <taxon>Sordariales</taxon>
        <taxon>Lasiosphaeriaceae</taxon>
        <taxon>Lasiosphaeria</taxon>
    </lineage>
</organism>
<evidence type="ECO:0000313" key="4">
    <source>
        <dbReference type="Proteomes" id="UP001275084"/>
    </source>
</evidence>
<dbReference type="EMBL" id="JAUIQD010000005">
    <property type="protein sequence ID" value="KAK3349687.1"/>
    <property type="molecule type" value="Genomic_DNA"/>
</dbReference>
<proteinExistence type="predicted"/>
<dbReference type="Pfam" id="PF20516">
    <property type="entry name" value="PDDEXK_12"/>
    <property type="match status" value="1"/>
</dbReference>
<evidence type="ECO:0000256" key="1">
    <source>
        <dbReference type="SAM" id="Phobius"/>
    </source>
</evidence>
<feature type="transmembrane region" description="Helical" evidence="1">
    <location>
        <begin position="57"/>
        <end position="79"/>
    </location>
</feature>
<name>A0AAJ0MCJ4_9PEZI</name>
<dbReference type="Proteomes" id="UP001275084">
    <property type="component" value="Unassembled WGS sequence"/>
</dbReference>
<feature type="domain" description="PD-(D/E)XK nuclease-like" evidence="2">
    <location>
        <begin position="2"/>
        <end position="85"/>
    </location>
</feature>
<accession>A0AAJ0MCJ4</accession>
<keyword evidence="4" id="KW-1185">Reference proteome</keyword>
<dbReference type="AlphaFoldDB" id="A0AAJ0MCJ4"/>
<reference evidence="3" key="1">
    <citation type="journal article" date="2023" name="Mol. Phylogenet. Evol.">
        <title>Genome-scale phylogeny and comparative genomics of the fungal order Sordariales.</title>
        <authorList>
            <person name="Hensen N."/>
            <person name="Bonometti L."/>
            <person name="Westerberg I."/>
            <person name="Brannstrom I.O."/>
            <person name="Guillou S."/>
            <person name="Cros-Aarteil S."/>
            <person name="Calhoun S."/>
            <person name="Haridas S."/>
            <person name="Kuo A."/>
            <person name="Mondo S."/>
            <person name="Pangilinan J."/>
            <person name="Riley R."/>
            <person name="LaButti K."/>
            <person name="Andreopoulos B."/>
            <person name="Lipzen A."/>
            <person name="Chen C."/>
            <person name="Yan M."/>
            <person name="Daum C."/>
            <person name="Ng V."/>
            <person name="Clum A."/>
            <person name="Steindorff A."/>
            <person name="Ohm R.A."/>
            <person name="Martin F."/>
            <person name="Silar P."/>
            <person name="Natvig D.O."/>
            <person name="Lalanne C."/>
            <person name="Gautier V."/>
            <person name="Ament-Velasquez S.L."/>
            <person name="Kruys A."/>
            <person name="Hutchinson M.I."/>
            <person name="Powell A.J."/>
            <person name="Barry K."/>
            <person name="Miller A.N."/>
            <person name="Grigoriev I.V."/>
            <person name="Debuchy R."/>
            <person name="Gladieux P."/>
            <person name="Hiltunen Thoren M."/>
            <person name="Johannesson H."/>
        </authorList>
    </citation>
    <scope>NUCLEOTIDE SEQUENCE</scope>
    <source>
        <strain evidence="3">CBS 955.72</strain>
    </source>
</reference>
<dbReference type="InterPro" id="IPR046797">
    <property type="entry name" value="PDDEXK_12"/>
</dbReference>
<keyword evidence="1" id="KW-1133">Transmembrane helix</keyword>
<evidence type="ECO:0000259" key="2">
    <source>
        <dbReference type="Pfam" id="PF20516"/>
    </source>
</evidence>
<evidence type="ECO:0000313" key="3">
    <source>
        <dbReference type="EMBL" id="KAK3349687.1"/>
    </source>
</evidence>